<evidence type="ECO:0000313" key="4">
    <source>
        <dbReference type="Proteomes" id="UP000561011"/>
    </source>
</evidence>
<evidence type="ECO:0000259" key="2">
    <source>
        <dbReference type="Pfam" id="PF01636"/>
    </source>
</evidence>
<feature type="domain" description="Aminoglycoside phosphotransferase" evidence="2">
    <location>
        <begin position="40"/>
        <end position="249"/>
    </location>
</feature>
<dbReference type="AlphaFoldDB" id="A0A853ESH6"/>
<organism evidence="3 4">
    <name type="scientific">Sanguibacter inulinus</name>
    <dbReference type="NCBI Taxonomy" id="60922"/>
    <lineage>
        <taxon>Bacteria</taxon>
        <taxon>Bacillati</taxon>
        <taxon>Actinomycetota</taxon>
        <taxon>Actinomycetes</taxon>
        <taxon>Micrococcales</taxon>
        <taxon>Sanguibacteraceae</taxon>
        <taxon>Sanguibacter</taxon>
    </lineage>
</organism>
<dbReference type="Proteomes" id="UP000561011">
    <property type="component" value="Unassembled WGS sequence"/>
</dbReference>
<evidence type="ECO:0000313" key="3">
    <source>
        <dbReference type="EMBL" id="NYS92343.1"/>
    </source>
</evidence>
<keyword evidence="3" id="KW-0808">Transferase</keyword>
<keyword evidence="4" id="KW-1185">Reference proteome</keyword>
<dbReference type="InterPro" id="IPR002575">
    <property type="entry name" value="Aminoglycoside_PTrfase"/>
</dbReference>
<proteinExistence type="predicted"/>
<sequence length="527" mass="53938">MPRSPLALAALSTLAVPGLDVHAVQPCSAPDGFDAATAIDSELRRWVVRAPATLAAGAALEAEVAFLAALEGYVDDGRLPFEVPRAAGFAPLPEGGRAVVYPDLPGHPLRVERIVPGPGLSASLGRSVGALHELPVSIVERAGLPVYSAQEYRERRLSEVDAAASTGRVPVGLLRRWERALEDVAMWRFSPTITHTALSAETFLVRSGQVSAISDFAEVQVGDPADDLAWLLVTAPHDAVDSILEAYQLRRTELTDAHLVDRALLASELALARWLLHGVRTKDDEIVEDAVGMLADLERASTEVGAFSVASGQSSAGAGSPASGATSRASSVHAQAQDEAIDRARASRSTGSTPVARDAAGGSSAGTGSGASAGADDAPSAGSRSSSGASPSTAAAPSSGSASQADAGGDDTIGDDEIRLPDYGKVEPRPHQDVATAAFTAPVRVVGSDAVAAPSGPRTSGTPRAGETPSSDQTRRTDETPSSDQTPRADGMKTSGPGAVPPPPTEAVATVEPDHPRGDPDGSTSER</sequence>
<dbReference type="Gene3D" id="3.90.1200.10">
    <property type="match status" value="1"/>
</dbReference>
<dbReference type="RefSeq" id="WP_179912233.1">
    <property type="nucleotide sequence ID" value="NZ_JACBYE010000003.1"/>
</dbReference>
<dbReference type="SUPFAM" id="SSF56112">
    <property type="entry name" value="Protein kinase-like (PK-like)"/>
    <property type="match status" value="1"/>
</dbReference>
<dbReference type="Pfam" id="PF01636">
    <property type="entry name" value="APH"/>
    <property type="match status" value="1"/>
</dbReference>
<feature type="compositionally biased region" description="Polar residues" evidence="1">
    <location>
        <begin position="457"/>
        <end position="472"/>
    </location>
</feature>
<reference evidence="3 4" key="1">
    <citation type="submission" date="2020-07" db="EMBL/GenBank/DDBJ databases">
        <title>MOT database genomes.</title>
        <authorList>
            <person name="Joseph S."/>
            <person name="Aduse-Opoku J."/>
            <person name="Hashim A."/>
            <person name="Wade W."/>
            <person name="Curtis M."/>
        </authorList>
    </citation>
    <scope>NUCLEOTIDE SEQUENCE [LARGE SCALE GENOMIC DNA]</scope>
    <source>
        <strain evidence="3 4">DSM 100099</strain>
    </source>
</reference>
<comment type="caution">
    <text evidence="3">The sequence shown here is derived from an EMBL/GenBank/DDBJ whole genome shotgun (WGS) entry which is preliminary data.</text>
</comment>
<dbReference type="GO" id="GO:0016740">
    <property type="term" value="F:transferase activity"/>
    <property type="evidence" value="ECO:0007669"/>
    <property type="project" value="UniProtKB-KW"/>
</dbReference>
<dbReference type="EMBL" id="JACBYE010000003">
    <property type="protein sequence ID" value="NYS92343.1"/>
    <property type="molecule type" value="Genomic_DNA"/>
</dbReference>
<accession>A0A853ESH6</accession>
<feature type="compositionally biased region" description="Low complexity" evidence="1">
    <location>
        <begin position="372"/>
        <end position="407"/>
    </location>
</feature>
<name>A0A853ESH6_9MICO</name>
<protein>
    <submittedName>
        <fullName evidence="3">Phosphotransferase</fullName>
    </submittedName>
</protein>
<feature type="compositionally biased region" description="Basic and acidic residues" evidence="1">
    <location>
        <begin position="512"/>
        <end position="527"/>
    </location>
</feature>
<gene>
    <name evidence="3" type="ORF">HZZ10_02180</name>
</gene>
<dbReference type="InterPro" id="IPR011009">
    <property type="entry name" value="Kinase-like_dom_sf"/>
</dbReference>
<evidence type="ECO:0000256" key="1">
    <source>
        <dbReference type="SAM" id="MobiDB-lite"/>
    </source>
</evidence>
<feature type="region of interest" description="Disordered" evidence="1">
    <location>
        <begin position="311"/>
        <end position="527"/>
    </location>
</feature>
<feature type="compositionally biased region" description="Low complexity" evidence="1">
    <location>
        <begin position="311"/>
        <end position="331"/>
    </location>
</feature>
<feature type="compositionally biased region" description="Basic and acidic residues" evidence="1">
    <location>
        <begin position="416"/>
        <end position="432"/>
    </location>
</feature>